<accession>A0A0F8W3W3</accession>
<dbReference type="AlphaFoldDB" id="A0A0F8W3W3"/>
<dbReference type="EMBL" id="LAZR01067534">
    <property type="protein sequence ID" value="KKK51387.1"/>
    <property type="molecule type" value="Genomic_DNA"/>
</dbReference>
<name>A0A0F8W3W3_9ZZZZ</name>
<reference evidence="1" key="1">
    <citation type="journal article" date="2015" name="Nature">
        <title>Complex archaea that bridge the gap between prokaryotes and eukaryotes.</title>
        <authorList>
            <person name="Spang A."/>
            <person name="Saw J.H."/>
            <person name="Jorgensen S.L."/>
            <person name="Zaremba-Niedzwiedzka K."/>
            <person name="Martijn J."/>
            <person name="Lind A.E."/>
            <person name="van Eijk R."/>
            <person name="Schleper C."/>
            <person name="Guy L."/>
            <person name="Ettema T.J."/>
        </authorList>
    </citation>
    <scope>NUCLEOTIDE SEQUENCE</scope>
</reference>
<sequence length="32" mass="3793">MDIEKMTLEELQVAVATEVMGWHWDEAWDCLI</sequence>
<protein>
    <submittedName>
        <fullName evidence="1">Uncharacterized protein</fullName>
    </submittedName>
</protein>
<organism evidence="1">
    <name type="scientific">marine sediment metagenome</name>
    <dbReference type="NCBI Taxonomy" id="412755"/>
    <lineage>
        <taxon>unclassified sequences</taxon>
        <taxon>metagenomes</taxon>
        <taxon>ecological metagenomes</taxon>
    </lineage>
</organism>
<proteinExistence type="predicted"/>
<gene>
    <name evidence="1" type="ORF">LCGC14_3115480</name>
</gene>
<feature type="non-terminal residue" evidence="1">
    <location>
        <position position="32"/>
    </location>
</feature>
<comment type="caution">
    <text evidence="1">The sequence shown here is derived from an EMBL/GenBank/DDBJ whole genome shotgun (WGS) entry which is preliminary data.</text>
</comment>
<evidence type="ECO:0000313" key="1">
    <source>
        <dbReference type="EMBL" id="KKK51387.1"/>
    </source>
</evidence>